<dbReference type="InterPro" id="IPR026749">
    <property type="entry name" value="Tmem135"/>
</dbReference>
<evidence type="ECO:0000313" key="4">
    <source>
        <dbReference type="Proteomes" id="UP000193648"/>
    </source>
</evidence>
<dbReference type="PANTHER" id="PTHR12459">
    <property type="entry name" value="TRANSMEMBRANE PROTEIN 135-RELATED"/>
    <property type="match status" value="1"/>
</dbReference>
<dbReference type="GeneID" id="33564308"/>
<keyword evidence="4" id="KW-1185">Reference proteome</keyword>
<dbReference type="EMBL" id="MCFF01000001">
    <property type="protein sequence ID" value="ORZ28888.1"/>
    <property type="molecule type" value="Genomic_DNA"/>
</dbReference>
<protein>
    <recommendedName>
        <fullName evidence="5">Transmembrane protein 135 N-terminal domain-containing protein</fullName>
    </recommendedName>
</protein>
<evidence type="ECO:0000256" key="2">
    <source>
        <dbReference type="SAM" id="Phobius"/>
    </source>
</evidence>
<comment type="caution">
    <text evidence="3">The sequence shown here is derived from an EMBL/GenBank/DDBJ whole genome shotgun (WGS) entry which is preliminary data.</text>
</comment>
<dbReference type="Proteomes" id="UP000193648">
    <property type="component" value="Unassembled WGS sequence"/>
</dbReference>
<keyword evidence="2" id="KW-0812">Transmembrane</keyword>
<evidence type="ECO:0000256" key="1">
    <source>
        <dbReference type="SAM" id="MobiDB-lite"/>
    </source>
</evidence>
<feature type="transmembrane region" description="Helical" evidence="2">
    <location>
        <begin position="349"/>
        <end position="370"/>
    </location>
</feature>
<dbReference type="InParanoid" id="A0A1Y2H2W5"/>
<feature type="transmembrane region" description="Helical" evidence="2">
    <location>
        <begin position="390"/>
        <end position="413"/>
    </location>
</feature>
<feature type="region of interest" description="Disordered" evidence="1">
    <location>
        <begin position="1"/>
        <end position="36"/>
    </location>
</feature>
<keyword evidence="2" id="KW-1133">Transmembrane helix</keyword>
<evidence type="ECO:0000313" key="3">
    <source>
        <dbReference type="EMBL" id="ORZ28888.1"/>
    </source>
</evidence>
<dbReference type="RefSeq" id="XP_021886561.1">
    <property type="nucleotide sequence ID" value="XM_022022464.1"/>
</dbReference>
<proteinExistence type="predicted"/>
<feature type="compositionally biased region" description="Basic residues" evidence="1">
    <location>
        <begin position="534"/>
        <end position="547"/>
    </location>
</feature>
<organism evidence="3 4">
    <name type="scientific">Lobosporangium transversale</name>
    <dbReference type="NCBI Taxonomy" id="64571"/>
    <lineage>
        <taxon>Eukaryota</taxon>
        <taxon>Fungi</taxon>
        <taxon>Fungi incertae sedis</taxon>
        <taxon>Mucoromycota</taxon>
        <taxon>Mortierellomycotina</taxon>
        <taxon>Mortierellomycetes</taxon>
        <taxon>Mortierellales</taxon>
        <taxon>Mortierellaceae</taxon>
        <taxon>Lobosporangium</taxon>
    </lineage>
</organism>
<gene>
    <name evidence="3" type="ORF">BCR41DRAFT_344237</name>
</gene>
<dbReference type="PANTHER" id="PTHR12459:SF15">
    <property type="entry name" value="TRANSMEMBRANE PROTEIN 135"/>
    <property type="match status" value="1"/>
</dbReference>
<sequence>MSHSAGQHQHDKNHVKTAASDHSTTLNEAEATVKKDHNSSISNKGVKISPALACAVRVCIRSYGVGFVFATAPKLIRTLITFILSPRKATPKGQNFIAAFLKTIWAVLKDGASPRKDGMSMLLMISLGGYKLLEVFLNHGMKKVILTQHLQQQQQKQQQSQQWSRGDTSKVELPADLRQRTTMMASFLASAAAIIFMHKRRPGYATIDYTLFAVVRALDVFGHVAVKNRWGPSWLGSYGAVAVFVLACTEIMFSWIYEPERLPGPYAFWITKMSRMDKRLLETLRAVRAGTAQFGQSNPPEVSGLLTSLCEDLGMDPKMGDLELRRRLSCKVVHQGISPSCEVHTGYRWIQGFLVSSGIYLPVHLLPALLNPKVFFQKLHDNPIATVTSTLLATARSSAFLATYIALIWYGICSWRSKVMPLTMKLTGKRYNGNVVDNIYGPLLGSFMCGFSVLIEKPHRRAEMALYVLPRAMYSMWSRVMSGRLSRRVEMMGETFIYAFSMSVLLTGMKWRRDMVRPSMQGLLGWMLEMPKQRGPRHGHHGQHQHKQKPEGKPSNDIHPHTEAEASVKTNQTKVTDSSS</sequence>
<dbReference type="AlphaFoldDB" id="A0A1Y2H2W5"/>
<dbReference type="OrthoDB" id="4021778at2759"/>
<feature type="transmembrane region" description="Helical" evidence="2">
    <location>
        <begin position="238"/>
        <end position="257"/>
    </location>
</feature>
<feature type="transmembrane region" description="Helical" evidence="2">
    <location>
        <begin position="434"/>
        <end position="455"/>
    </location>
</feature>
<feature type="compositionally biased region" description="Basic and acidic residues" evidence="1">
    <location>
        <begin position="548"/>
        <end position="566"/>
    </location>
</feature>
<reference evidence="3 4" key="1">
    <citation type="submission" date="2016-07" db="EMBL/GenBank/DDBJ databases">
        <title>Pervasive Adenine N6-methylation of Active Genes in Fungi.</title>
        <authorList>
            <consortium name="DOE Joint Genome Institute"/>
            <person name="Mondo S.J."/>
            <person name="Dannebaum R.O."/>
            <person name="Kuo R.C."/>
            <person name="Labutti K."/>
            <person name="Haridas S."/>
            <person name="Kuo A."/>
            <person name="Salamov A."/>
            <person name="Ahrendt S.R."/>
            <person name="Lipzen A."/>
            <person name="Sullivan W."/>
            <person name="Andreopoulos W.B."/>
            <person name="Clum A."/>
            <person name="Lindquist E."/>
            <person name="Daum C."/>
            <person name="Ramamoorthy G.K."/>
            <person name="Gryganskyi A."/>
            <person name="Culley D."/>
            <person name="Magnuson J.K."/>
            <person name="James T.Y."/>
            <person name="O'Malley M.A."/>
            <person name="Stajich J.E."/>
            <person name="Spatafora J.W."/>
            <person name="Visel A."/>
            <person name="Grigoriev I.V."/>
        </authorList>
    </citation>
    <scope>NUCLEOTIDE SEQUENCE [LARGE SCALE GENOMIC DNA]</scope>
    <source>
        <strain evidence="3 4">NRRL 3116</strain>
    </source>
</reference>
<feature type="region of interest" description="Disordered" evidence="1">
    <location>
        <begin position="531"/>
        <end position="580"/>
    </location>
</feature>
<keyword evidence="2" id="KW-0472">Membrane</keyword>
<accession>A0A1Y2H2W5</accession>
<feature type="compositionally biased region" description="Polar residues" evidence="1">
    <location>
        <begin position="568"/>
        <end position="580"/>
    </location>
</feature>
<name>A0A1Y2H2W5_9FUNG</name>
<evidence type="ECO:0008006" key="5">
    <source>
        <dbReference type="Google" id="ProtNLM"/>
    </source>
</evidence>